<keyword evidence="3" id="KW-1185">Reference proteome</keyword>
<accession>A0ABS9C003</accession>
<proteinExistence type="predicted"/>
<comment type="caution">
    <text evidence="2">The sequence shown here is derived from an EMBL/GenBank/DDBJ whole genome shotgun (WGS) entry which is preliminary data.</text>
</comment>
<dbReference type="RefSeq" id="WP_234862695.1">
    <property type="nucleotide sequence ID" value="NZ_JAKEVZ010000016.1"/>
</dbReference>
<organism evidence="2 3">
    <name type="scientific">Mariniradius sediminis</name>
    <dbReference type="NCBI Taxonomy" id="2909237"/>
    <lineage>
        <taxon>Bacteria</taxon>
        <taxon>Pseudomonadati</taxon>
        <taxon>Bacteroidota</taxon>
        <taxon>Cytophagia</taxon>
        <taxon>Cytophagales</taxon>
        <taxon>Cyclobacteriaceae</taxon>
        <taxon>Mariniradius</taxon>
    </lineage>
</organism>
<dbReference type="Pfam" id="PF18962">
    <property type="entry name" value="Por_Secre_tail"/>
    <property type="match status" value="1"/>
</dbReference>
<dbReference type="InterPro" id="IPR026444">
    <property type="entry name" value="Secre_tail"/>
</dbReference>
<evidence type="ECO:0000313" key="3">
    <source>
        <dbReference type="Proteomes" id="UP001201449"/>
    </source>
</evidence>
<dbReference type="Proteomes" id="UP001201449">
    <property type="component" value="Unassembled WGS sequence"/>
</dbReference>
<evidence type="ECO:0000259" key="1">
    <source>
        <dbReference type="Pfam" id="PF18962"/>
    </source>
</evidence>
<feature type="domain" description="Secretion system C-terminal sorting" evidence="1">
    <location>
        <begin position="1163"/>
        <end position="1240"/>
    </location>
</feature>
<gene>
    <name evidence="2" type="ORF">L0U89_17485</name>
</gene>
<protein>
    <submittedName>
        <fullName evidence="2">T9SS type A sorting domain-containing protein</fullName>
    </submittedName>
</protein>
<sequence>MTRQFNISLPKFPAATAVLVWMLLLLPFVGLAQVTYTWIGPNNGSWATATNWSPTRTPVATTDILQFTSGQTLTVTGVPSQTIRGLFITNGSRITLSSSTSTTLTINNGTGTDMVVDGNSSLTLTSTTTQSRITLAASATAEINGELILGNLGNINLASSGVLFSVNGKLTNINGSFSSTTAAKMRFGPGSEYNHARNGSSLPVATWNATSTVRFTAITSSTVGSTNQNFGNVIFQSPAQTVNMSFAPLSIAGNLIINNANTTGQISQTVNNIAIGGNFEMLGGRYAIGNGTNSNRSLTVAGNVNVAGGTLFMSSSSGAIGNINVAGNFTHTAGTITETSSGSGRITFNGNGLQTQTFTSGGTVSNTINYTIASGAVVQAADANTAILGGGTFTLSAGATLGIRSPQGITTSGATGLVRVTGTRTYNTAANYIFNGNTNQTVGNGLPVTVNNLTVANSGAEGSNVVSLARNTSITGNLSISDGTFDISTFLANRSIFGGQILMADGASLRIGGTNTFPANFQTHTMGCDATVAYTGTNQSIADLNSGANYGNIILSGSGTKTFQGGTTSICGDLALTGTVTAVAGNDLSIGGEFSLGPDAVFQTQQFTLQAQAWNLEGQLQSAGSRVVINSLTPLNIPGGEFRELVVQGAGLKTFSAPATITEGFVVDSPIELLDGSSLLLASNALMQVPANVSVSTSGSAKIILQPSARYLNLSASNPTLEVRQEFNGSRGWRMMGTPVGSTYADLLSSVESQGFPGSTNPSLQPNVLWFDETDNGTSLQGWRAPSQIADIVPTGRGHYLFVFDGADKPGGGTYADLLPLTTDVTGTEPNLNTGTFDFSVTYTPRSTDLVQNGNDYSEVSLADEGFNLLANPTASFIDFFSPSGWTKTNIDNTIYVWDPETNAFLTHNGVLGTLENGRIAPYQAFWVKANGSNPVLQLTNNDAKTSTSKEFFGRKKEEDPFAIRLRINGETMQAASYISFGRGGVEGPDAYDAYQLESLGNDWLFLYSYSSLRADMPLVINHLPELGDEDRIIPLHLAASKGGKPVSGDYLLSWELPLGWPSEKTVTLMDHIHQKAVNMQEESVYAFSFQGPERPAKNTRLGSDSFKTPGNPIFQSPFATGDPAARKSPDAPQRPFTIYIGKAIQGESQEYLPDLPKLFAPYPNPFRNEASIKFFVPETTMVEINIYDLMGKVAASFPAKTYPTGTHEIQWSAEGNSLRSGLYVVSMTAGNYRFTQKLIKS</sequence>
<dbReference type="Gene3D" id="2.60.40.4070">
    <property type="match status" value="1"/>
</dbReference>
<reference evidence="2 3" key="1">
    <citation type="submission" date="2022-01" db="EMBL/GenBank/DDBJ databases">
        <title>Mariniradius saccharolyticus sp. nov., isolated from sediment of a river.</title>
        <authorList>
            <person name="Liu H."/>
        </authorList>
    </citation>
    <scope>NUCLEOTIDE SEQUENCE [LARGE SCALE GENOMIC DNA]</scope>
    <source>
        <strain evidence="2 3">RY-2</strain>
    </source>
</reference>
<evidence type="ECO:0000313" key="2">
    <source>
        <dbReference type="EMBL" id="MCF1752854.1"/>
    </source>
</evidence>
<name>A0ABS9C003_9BACT</name>
<dbReference type="EMBL" id="JAKEVZ010000016">
    <property type="protein sequence ID" value="MCF1752854.1"/>
    <property type="molecule type" value="Genomic_DNA"/>
</dbReference>
<dbReference type="NCBIfam" id="TIGR04183">
    <property type="entry name" value="Por_Secre_tail"/>
    <property type="match status" value="1"/>
</dbReference>